<feature type="compositionally biased region" description="Low complexity" evidence="1">
    <location>
        <begin position="30"/>
        <end position="40"/>
    </location>
</feature>
<dbReference type="AlphaFoldDB" id="A0A934R1S3"/>
<reference evidence="3" key="1">
    <citation type="submission" date="2021-01" db="EMBL/GenBank/DDBJ databases">
        <title>Modified the classification status of verrucomicrobia.</title>
        <authorList>
            <person name="Feng X."/>
        </authorList>
    </citation>
    <scope>NUCLEOTIDE SEQUENCE</scope>
    <source>
        <strain evidence="3">JCM 18052</strain>
    </source>
</reference>
<sequence length="327" mass="36570">MKTPDIQCGIASTRRRTGGEAPDIGRVSRLRGGLTSSTGTRRLRRRGEGKPDANRSRVLLVWSVLLGGATLGVLGVCFSLWAKSRVFQNVVRTHPGEPVAEERVVSKFPSPSKEQALEKVKRALTNRNQDQMPALFRMGGATSAEVLEFLKSSEQRDGVVERYDWLSSMDTDGLLLEGVLVVYKNSERPVERLAFLTPDEAGEWKVDFDAFARSNRPSWQDLVTKKIDQGVVRVLVGNDSYYNGLYTEKDWVCYTIASPDTEELLRGYCKVGSAEARRMEQLFSQGQKMSRATIEIRRNSEAESKQFEITRIVAGDWVVAEPPGRHG</sequence>
<organism evidence="3 4">
    <name type="scientific">Luteolibacter yonseiensis</name>
    <dbReference type="NCBI Taxonomy" id="1144680"/>
    <lineage>
        <taxon>Bacteria</taxon>
        <taxon>Pseudomonadati</taxon>
        <taxon>Verrucomicrobiota</taxon>
        <taxon>Verrucomicrobiia</taxon>
        <taxon>Verrucomicrobiales</taxon>
        <taxon>Verrucomicrobiaceae</taxon>
        <taxon>Luteolibacter</taxon>
    </lineage>
</organism>
<feature type="transmembrane region" description="Helical" evidence="2">
    <location>
        <begin position="59"/>
        <end position="82"/>
    </location>
</feature>
<feature type="region of interest" description="Disordered" evidence="1">
    <location>
        <begin position="14"/>
        <end position="50"/>
    </location>
</feature>
<evidence type="ECO:0000313" key="3">
    <source>
        <dbReference type="EMBL" id="MBK1815366.1"/>
    </source>
</evidence>
<dbReference type="EMBL" id="JAENIK010000008">
    <property type="protein sequence ID" value="MBK1815366.1"/>
    <property type="molecule type" value="Genomic_DNA"/>
</dbReference>
<dbReference type="RefSeq" id="WP_200350328.1">
    <property type="nucleotide sequence ID" value="NZ_BAABHZ010000012.1"/>
</dbReference>
<keyword evidence="2" id="KW-1133">Transmembrane helix</keyword>
<accession>A0A934R1S3</accession>
<evidence type="ECO:0000256" key="2">
    <source>
        <dbReference type="SAM" id="Phobius"/>
    </source>
</evidence>
<keyword evidence="4" id="KW-1185">Reference proteome</keyword>
<keyword evidence="2" id="KW-0812">Transmembrane</keyword>
<comment type="caution">
    <text evidence="3">The sequence shown here is derived from an EMBL/GenBank/DDBJ whole genome shotgun (WGS) entry which is preliminary data.</text>
</comment>
<evidence type="ECO:0000256" key="1">
    <source>
        <dbReference type="SAM" id="MobiDB-lite"/>
    </source>
</evidence>
<protein>
    <submittedName>
        <fullName evidence="3">Uncharacterized protein</fullName>
    </submittedName>
</protein>
<dbReference type="Proteomes" id="UP000600139">
    <property type="component" value="Unassembled WGS sequence"/>
</dbReference>
<evidence type="ECO:0000313" key="4">
    <source>
        <dbReference type="Proteomes" id="UP000600139"/>
    </source>
</evidence>
<gene>
    <name evidence="3" type="ORF">JIN84_07060</name>
</gene>
<proteinExistence type="predicted"/>
<keyword evidence="2" id="KW-0472">Membrane</keyword>
<name>A0A934R1S3_9BACT</name>